<keyword evidence="3" id="KW-1185">Reference proteome</keyword>
<dbReference type="Proteomes" id="UP000503399">
    <property type="component" value="Chromosome"/>
</dbReference>
<reference evidence="2 3" key="1">
    <citation type="submission" date="2020-02" db="EMBL/GenBank/DDBJ databases">
        <authorList>
            <person name="Hogendoorn C."/>
        </authorList>
    </citation>
    <scope>NUCLEOTIDE SEQUENCE [LARGE SCALE GENOMIC DNA]</scope>
    <source>
        <strain evidence="2">R501</strain>
    </source>
</reference>
<protein>
    <submittedName>
        <fullName evidence="2">Uncharacterized protein</fullName>
    </submittedName>
</protein>
<proteinExistence type="predicted"/>
<gene>
    <name evidence="2" type="ORF">R50_2351</name>
</gene>
<dbReference type="KEGG" id="hfv:R50_2351"/>
<dbReference type="EMBL" id="LR778114">
    <property type="protein sequence ID" value="CAB1129848.1"/>
    <property type="molecule type" value="Genomic_DNA"/>
</dbReference>
<evidence type="ECO:0000313" key="3">
    <source>
        <dbReference type="Proteomes" id="UP000503399"/>
    </source>
</evidence>
<evidence type="ECO:0000313" key="2">
    <source>
        <dbReference type="EMBL" id="CAB1129848.1"/>
    </source>
</evidence>
<feature type="region of interest" description="Disordered" evidence="1">
    <location>
        <begin position="8"/>
        <end position="28"/>
    </location>
</feature>
<organism evidence="2 3">
    <name type="scientific">Candidatus Hydrogenisulfobacillus filiaventi</name>
    <dbReference type="NCBI Taxonomy" id="2707344"/>
    <lineage>
        <taxon>Bacteria</taxon>
        <taxon>Bacillati</taxon>
        <taxon>Bacillota</taxon>
        <taxon>Clostridia</taxon>
        <taxon>Eubacteriales</taxon>
        <taxon>Clostridiales Family XVII. Incertae Sedis</taxon>
        <taxon>Candidatus Hydrogenisulfobacillus</taxon>
    </lineage>
</organism>
<dbReference type="AlphaFoldDB" id="A0A6F8ZJ90"/>
<sequence>MVLLLPLAGSPAPEASGSGARNSPSAEGVLPARSYWFPGLEPHKMLRTFAAIARAPVAARHNCRTNGDDSRVNMFAMSRSSLDRRNFYANHLESGFKVCYDADTLAENSPSLYYPQA</sequence>
<name>A0A6F8ZJ90_9FIRM</name>
<evidence type="ECO:0000256" key="1">
    <source>
        <dbReference type="SAM" id="MobiDB-lite"/>
    </source>
</evidence>
<accession>A0A6F8ZJ90</accession>